<dbReference type="PANTHER" id="PTHR11439:SF486">
    <property type="entry name" value="RLK (RECEPTOR-LIKE KINASE) PROTEIN, PUTATIVE-RELATED"/>
    <property type="match status" value="1"/>
</dbReference>
<evidence type="ECO:0000313" key="1">
    <source>
        <dbReference type="Proteomes" id="UP001515500"/>
    </source>
</evidence>
<evidence type="ECO:0000313" key="2">
    <source>
        <dbReference type="RefSeq" id="XP_039143972.1"/>
    </source>
</evidence>
<dbReference type="Proteomes" id="UP001515500">
    <property type="component" value="Chromosome 17"/>
</dbReference>
<gene>
    <name evidence="2" type="primary">LOC120281116</name>
</gene>
<dbReference type="InterPro" id="IPR043502">
    <property type="entry name" value="DNA/RNA_pol_sf"/>
</dbReference>
<proteinExistence type="predicted"/>
<accession>A0AB40CX63</accession>
<dbReference type="CDD" id="cd09272">
    <property type="entry name" value="RNase_HI_RT_Ty1"/>
    <property type="match status" value="1"/>
</dbReference>
<dbReference type="SUPFAM" id="SSF56672">
    <property type="entry name" value="DNA/RNA polymerases"/>
    <property type="match status" value="1"/>
</dbReference>
<name>A0AB40CX63_DIOCR</name>
<dbReference type="RefSeq" id="XP_039143972.1">
    <property type="nucleotide sequence ID" value="XM_039288038.1"/>
</dbReference>
<protein>
    <submittedName>
        <fullName evidence="2">Secreted RxLR effector protein 161-like</fullName>
    </submittedName>
</protein>
<dbReference type="PANTHER" id="PTHR11439">
    <property type="entry name" value="GAG-POL-RELATED RETROTRANSPOSON"/>
    <property type="match status" value="1"/>
</dbReference>
<keyword evidence="1" id="KW-1185">Reference proteome</keyword>
<sequence>MSVNQKLTKDKHGKDVDPSLYRSMIGSLLYLTTSRPDISFSIGVCARYQATPMESHLKPVKRIIRYVHSTAKYGIWYSKDSNSHLAGYSDANWEGNIDDRKSTSGGCFYLGNNLVTWYSKKQSSISLSPAKVEYIAPESCRTQLLSMKQMLEDYGLQQGVLTIFCDNKSAIDIFKNPVQHSRTKHIDL</sequence>
<organism evidence="1 2">
    <name type="scientific">Dioscorea cayennensis subsp. rotundata</name>
    <name type="common">White Guinea yam</name>
    <name type="synonym">Dioscorea rotundata</name>
    <dbReference type="NCBI Taxonomy" id="55577"/>
    <lineage>
        <taxon>Eukaryota</taxon>
        <taxon>Viridiplantae</taxon>
        <taxon>Streptophyta</taxon>
        <taxon>Embryophyta</taxon>
        <taxon>Tracheophyta</taxon>
        <taxon>Spermatophyta</taxon>
        <taxon>Magnoliopsida</taxon>
        <taxon>Liliopsida</taxon>
        <taxon>Dioscoreales</taxon>
        <taxon>Dioscoreaceae</taxon>
        <taxon>Dioscorea</taxon>
    </lineage>
</organism>
<dbReference type="AlphaFoldDB" id="A0AB40CX63"/>
<reference evidence="2" key="1">
    <citation type="submission" date="2025-08" db="UniProtKB">
        <authorList>
            <consortium name="RefSeq"/>
        </authorList>
    </citation>
    <scope>IDENTIFICATION</scope>
</reference>
<dbReference type="GeneID" id="120281116"/>